<name>A0ABX1W0L1_9SPHI</name>
<organism evidence="16 17">
    <name type="scientific">Mucilaginibacter humi</name>
    <dbReference type="NCBI Taxonomy" id="2732510"/>
    <lineage>
        <taxon>Bacteria</taxon>
        <taxon>Pseudomonadati</taxon>
        <taxon>Bacteroidota</taxon>
        <taxon>Sphingobacteriia</taxon>
        <taxon>Sphingobacteriales</taxon>
        <taxon>Sphingobacteriaceae</taxon>
        <taxon>Mucilaginibacter</taxon>
    </lineage>
</organism>
<keyword evidence="13 14" id="KW-0472">Membrane</keyword>
<keyword evidence="10" id="KW-0067">ATP-binding</keyword>
<feature type="transmembrane region" description="Helical" evidence="14">
    <location>
        <begin position="86"/>
        <end position="107"/>
    </location>
</feature>
<evidence type="ECO:0000259" key="15">
    <source>
        <dbReference type="PROSITE" id="PS50109"/>
    </source>
</evidence>
<keyword evidence="17" id="KW-1185">Reference proteome</keyword>
<keyword evidence="7 14" id="KW-0812">Transmembrane</keyword>
<sequence length="392" mass="45102">MSQALNEAEDYLQSTTQPQQYDLDKDHVIFIKTDQRIFQRRYFDTVYRNFREKRTEAGRAVEDLVTAGDQRYKVIITISRESTRSLVGIISLITPGLIAGLLVVLFITNKYVLNGLWKPFHTTLREIKTFDVAGNTQFSFKSSKVDEFTELNAAIRDMYERVKAEYGNLKLFTENASHELMTPLAVVTTKLDTFIQDETLRPDQLEQVNDIYRSISKLTRLNQALLLLIKLDNELIRDDEPVDLKQMIVEKIQQFQEVARSKDILIHQQLADKEVIASKYLMEILLNNLLSNAIRHNEQHGRIEISLDRDRLVIKNTGQPIKLGSEQIFERFQKSKQSSGMGLGLALVKNICRQNGFDIRHDFAGTGIPLQSLSKIGQNDIDRLQIILRITC</sequence>
<dbReference type="InterPro" id="IPR036890">
    <property type="entry name" value="HATPase_C_sf"/>
</dbReference>
<evidence type="ECO:0000256" key="2">
    <source>
        <dbReference type="ARBA" id="ARBA00004651"/>
    </source>
</evidence>
<dbReference type="Gene3D" id="3.30.565.10">
    <property type="entry name" value="Histidine kinase-like ATPase, C-terminal domain"/>
    <property type="match status" value="1"/>
</dbReference>
<dbReference type="SUPFAM" id="SSF47384">
    <property type="entry name" value="Homodimeric domain of signal transducing histidine kinase"/>
    <property type="match status" value="1"/>
</dbReference>
<protein>
    <recommendedName>
        <fullName evidence="3">histidine kinase</fullName>
        <ecNumber evidence="3">2.7.13.3</ecNumber>
    </recommendedName>
</protein>
<proteinExistence type="predicted"/>
<keyword evidence="6" id="KW-0808">Transferase</keyword>
<evidence type="ECO:0000313" key="16">
    <source>
        <dbReference type="EMBL" id="NNU33389.1"/>
    </source>
</evidence>
<comment type="catalytic activity">
    <reaction evidence="1">
        <text>ATP + protein L-histidine = ADP + protein N-phospho-L-histidine.</text>
        <dbReference type="EC" id="2.7.13.3"/>
    </reaction>
</comment>
<evidence type="ECO:0000256" key="1">
    <source>
        <dbReference type="ARBA" id="ARBA00000085"/>
    </source>
</evidence>
<gene>
    <name evidence="16" type="ORF">HK413_03060</name>
</gene>
<dbReference type="Pfam" id="PF00512">
    <property type="entry name" value="HisKA"/>
    <property type="match status" value="1"/>
</dbReference>
<evidence type="ECO:0000313" key="17">
    <source>
        <dbReference type="Proteomes" id="UP000566071"/>
    </source>
</evidence>
<feature type="domain" description="Histidine kinase" evidence="15">
    <location>
        <begin position="175"/>
        <end position="366"/>
    </location>
</feature>
<evidence type="ECO:0000256" key="7">
    <source>
        <dbReference type="ARBA" id="ARBA00022692"/>
    </source>
</evidence>
<accession>A0ABX1W0L1</accession>
<evidence type="ECO:0000256" key="6">
    <source>
        <dbReference type="ARBA" id="ARBA00022679"/>
    </source>
</evidence>
<keyword evidence="11 14" id="KW-1133">Transmembrane helix</keyword>
<dbReference type="GO" id="GO:0016301">
    <property type="term" value="F:kinase activity"/>
    <property type="evidence" value="ECO:0007669"/>
    <property type="project" value="UniProtKB-KW"/>
</dbReference>
<keyword evidence="4" id="KW-1003">Cell membrane</keyword>
<evidence type="ECO:0000256" key="5">
    <source>
        <dbReference type="ARBA" id="ARBA00022553"/>
    </source>
</evidence>
<evidence type="ECO:0000256" key="10">
    <source>
        <dbReference type="ARBA" id="ARBA00022840"/>
    </source>
</evidence>
<keyword evidence="9 16" id="KW-0418">Kinase</keyword>
<dbReference type="SUPFAM" id="SSF55874">
    <property type="entry name" value="ATPase domain of HSP90 chaperone/DNA topoisomerase II/histidine kinase"/>
    <property type="match status" value="1"/>
</dbReference>
<dbReference type="InterPro" id="IPR003661">
    <property type="entry name" value="HisK_dim/P_dom"/>
</dbReference>
<comment type="caution">
    <text evidence="16">The sequence shown here is derived from an EMBL/GenBank/DDBJ whole genome shotgun (WGS) entry which is preliminary data.</text>
</comment>
<evidence type="ECO:0000256" key="3">
    <source>
        <dbReference type="ARBA" id="ARBA00012438"/>
    </source>
</evidence>
<dbReference type="EMBL" id="JABFCR010000009">
    <property type="protein sequence ID" value="NNU33389.1"/>
    <property type="molecule type" value="Genomic_DNA"/>
</dbReference>
<dbReference type="InterPro" id="IPR050398">
    <property type="entry name" value="HssS/ArlS-like"/>
</dbReference>
<keyword evidence="5" id="KW-0597">Phosphoprotein</keyword>
<dbReference type="SMART" id="SM00388">
    <property type="entry name" value="HisKA"/>
    <property type="match status" value="1"/>
</dbReference>
<evidence type="ECO:0000256" key="9">
    <source>
        <dbReference type="ARBA" id="ARBA00022777"/>
    </source>
</evidence>
<dbReference type="InterPro" id="IPR036097">
    <property type="entry name" value="HisK_dim/P_sf"/>
</dbReference>
<dbReference type="Gene3D" id="1.10.287.130">
    <property type="match status" value="1"/>
</dbReference>
<dbReference type="SMART" id="SM00387">
    <property type="entry name" value="HATPase_c"/>
    <property type="match status" value="1"/>
</dbReference>
<keyword evidence="12" id="KW-0902">Two-component regulatory system</keyword>
<comment type="subcellular location">
    <subcellularLocation>
        <location evidence="2">Cell membrane</location>
        <topology evidence="2">Multi-pass membrane protein</topology>
    </subcellularLocation>
</comment>
<dbReference type="Proteomes" id="UP000566071">
    <property type="component" value="Unassembled WGS sequence"/>
</dbReference>
<dbReference type="EC" id="2.7.13.3" evidence="3"/>
<dbReference type="CDD" id="cd00082">
    <property type="entry name" value="HisKA"/>
    <property type="match status" value="1"/>
</dbReference>
<dbReference type="PANTHER" id="PTHR45528:SF1">
    <property type="entry name" value="SENSOR HISTIDINE KINASE CPXA"/>
    <property type="match status" value="1"/>
</dbReference>
<reference evidence="16 17" key="1">
    <citation type="submission" date="2020-05" db="EMBL/GenBank/DDBJ databases">
        <authorList>
            <person name="Khan S.A."/>
            <person name="Jeon C.O."/>
            <person name="Chun B.H."/>
        </authorList>
    </citation>
    <scope>NUCLEOTIDE SEQUENCE [LARGE SCALE GENOMIC DNA]</scope>
    <source>
        <strain evidence="16 17">S1162</strain>
    </source>
</reference>
<dbReference type="PROSITE" id="PS50109">
    <property type="entry name" value="HIS_KIN"/>
    <property type="match status" value="1"/>
</dbReference>
<keyword evidence="8" id="KW-0547">Nucleotide-binding</keyword>
<evidence type="ECO:0000256" key="12">
    <source>
        <dbReference type="ARBA" id="ARBA00023012"/>
    </source>
</evidence>
<dbReference type="PANTHER" id="PTHR45528">
    <property type="entry name" value="SENSOR HISTIDINE KINASE CPXA"/>
    <property type="match status" value="1"/>
</dbReference>
<evidence type="ECO:0000256" key="8">
    <source>
        <dbReference type="ARBA" id="ARBA00022741"/>
    </source>
</evidence>
<evidence type="ECO:0000256" key="11">
    <source>
        <dbReference type="ARBA" id="ARBA00022989"/>
    </source>
</evidence>
<evidence type="ECO:0000256" key="13">
    <source>
        <dbReference type="ARBA" id="ARBA00023136"/>
    </source>
</evidence>
<dbReference type="InterPro" id="IPR005467">
    <property type="entry name" value="His_kinase_dom"/>
</dbReference>
<evidence type="ECO:0000256" key="4">
    <source>
        <dbReference type="ARBA" id="ARBA00022475"/>
    </source>
</evidence>
<dbReference type="Pfam" id="PF02518">
    <property type="entry name" value="HATPase_c"/>
    <property type="match status" value="1"/>
</dbReference>
<evidence type="ECO:0000256" key="14">
    <source>
        <dbReference type="SAM" id="Phobius"/>
    </source>
</evidence>
<dbReference type="InterPro" id="IPR003594">
    <property type="entry name" value="HATPase_dom"/>
</dbReference>